<dbReference type="PANTHER" id="PTHR48100:SF62">
    <property type="entry name" value="GLUCOSYL-3-PHOSPHOGLYCERATE PHOSPHATASE"/>
    <property type="match status" value="1"/>
</dbReference>
<dbReference type="EMBL" id="BAAANK010000007">
    <property type="protein sequence ID" value="GAA1839222.1"/>
    <property type="molecule type" value="Genomic_DNA"/>
</dbReference>
<dbReference type="CDD" id="cd07067">
    <property type="entry name" value="HP_PGM_like"/>
    <property type="match status" value="1"/>
</dbReference>
<gene>
    <name evidence="1" type="ORF">GCM10009750_26430</name>
</gene>
<evidence type="ECO:0008006" key="3">
    <source>
        <dbReference type="Google" id="ProtNLM"/>
    </source>
</evidence>
<evidence type="ECO:0000313" key="1">
    <source>
        <dbReference type="EMBL" id="GAA1839222.1"/>
    </source>
</evidence>
<name>A0ABN2MW60_9MICO</name>
<keyword evidence="2" id="KW-1185">Reference proteome</keyword>
<reference evidence="1 2" key="1">
    <citation type="journal article" date="2019" name="Int. J. Syst. Evol. Microbiol.">
        <title>The Global Catalogue of Microorganisms (GCM) 10K type strain sequencing project: providing services to taxonomists for standard genome sequencing and annotation.</title>
        <authorList>
            <consortium name="The Broad Institute Genomics Platform"/>
            <consortium name="The Broad Institute Genome Sequencing Center for Infectious Disease"/>
            <person name="Wu L."/>
            <person name="Ma J."/>
        </authorList>
    </citation>
    <scope>NUCLEOTIDE SEQUENCE [LARGE SCALE GENOMIC DNA]</scope>
    <source>
        <strain evidence="1 2">JCM 14323</strain>
    </source>
</reference>
<dbReference type="Proteomes" id="UP001501746">
    <property type="component" value="Unassembled WGS sequence"/>
</dbReference>
<proteinExistence type="predicted"/>
<dbReference type="InterPro" id="IPR013078">
    <property type="entry name" value="His_Pase_superF_clade-1"/>
</dbReference>
<dbReference type="SUPFAM" id="SSF53254">
    <property type="entry name" value="Phosphoglycerate mutase-like"/>
    <property type="match status" value="1"/>
</dbReference>
<accession>A0ABN2MW60</accession>
<protein>
    <recommendedName>
        <fullName evidence="3">Histidine phosphatase family protein</fullName>
    </recommendedName>
</protein>
<organism evidence="1 2">
    <name type="scientific">Agromyces salentinus</name>
    <dbReference type="NCBI Taxonomy" id="269421"/>
    <lineage>
        <taxon>Bacteria</taxon>
        <taxon>Bacillati</taxon>
        <taxon>Actinomycetota</taxon>
        <taxon>Actinomycetes</taxon>
        <taxon>Micrococcales</taxon>
        <taxon>Microbacteriaceae</taxon>
        <taxon>Agromyces</taxon>
    </lineage>
</organism>
<evidence type="ECO:0000313" key="2">
    <source>
        <dbReference type="Proteomes" id="UP001501746"/>
    </source>
</evidence>
<dbReference type="PANTHER" id="PTHR48100">
    <property type="entry name" value="BROAD-SPECIFICITY PHOSPHATASE YOR283W-RELATED"/>
    <property type="match status" value="1"/>
</dbReference>
<dbReference type="Pfam" id="PF00300">
    <property type="entry name" value="His_Phos_1"/>
    <property type="match status" value="1"/>
</dbReference>
<comment type="caution">
    <text evidence="1">The sequence shown here is derived from an EMBL/GenBank/DDBJ whole genome shotgun (WGS) entry which is preliminary data.</text>
</comment>
<dbReference type="SMART" id="SM00855">
    <property type="entry name" value="PGAM"/>
    <property type="match status" value="1"/>
</dbReference>
<dbReference type="InterPro" id="IPR029033">
    <property type="entry name" value="His_PPase_superfam"/>
</dbReference>
<dbReference type="Gene3D" id="3.40.50.1240">
    <property type="entry name" value="Phosphoglycerate mutase-like"/>
    <property type="match status" value="1"/>
</dbReference>
<sequence length="228" mass="24562">MSRADGPANAYAGGMTTFFLARHGETVWHAEHRYAGNSDVALTRHGLGQAAALGAWAVDSQLDAIVASPLSRAQRSAAPAAETTGLAVRSEPRLVEIDFGEAEGLTPDELTERFPEEWTAFTRAPASNPFPGGETGRAGIARAIPVFDELVEEFPDGRVLIVAHATLIRLLFCELAGMDPDGYRDLLPVLGNCHVTTIVYPWATESGAAHHPRIRLLGYDVPPWHAKM</sequence>
<dbReference type="InterPro" id="IPR050275">
    <property type="entry name" value="PGM_Phosphatase"/>
</dbReference>